<dbReference type="InterPro" id="IPR000594">
    <property type="entry name" value="ThiF_NAD_FAD-bd"/>
</dbReference>
<dbReference type="InterPro" id="IPR045886">
    <property type="entry name" value="ThiF/MoeB/HesA"/>
</dbReference>
<name>A0ABV6I7L2_9RHOB</name>
<dbReference type="Pfam" id="PF00899">
    <property type="entry name" value="ThiF"/>
    <property type="match status" value="1"/>
</dbReference>
<dbReference type="CDD" id="cd00757">
    <property type="entry name" value="ThiF_MoeB_HesA_family"/>
    <property type="match status" value="1"/>
</dbReference>
<dbReference type="PANTHER" id="PTHR10953:SF102">
    <property type="entry name" value="ADENYLYLTRANSFERASE AND SULFURTRANSFERASE MOCS3"/>
    <property type="match status" value="1"/>
</dbReference>
<evidence type="ECO:0000259" key="1">
    <source>
        <dbReference type="Pfam" id="PF00899"/>
    </source>
</evidence>
<dbReference type="Proteomes" id="UP001589799">
    <property type="component" value="Unassembled WGS sequence"/>
</dbReference>
<dbReference type="PANTHER" id="PTHR10953">
    <property type="entry name" value="UBIQUITIN-ACTIVATING ENZYME E1"/>
    <property type="match status" value="1"/>
</dbReference>
<gene>
    <name evidence="2" type="ORF">ACFFII_15830</name>
</gene>
<keyword evidence="3" id="KW-1185">Reference proteome</keyword>
<accession>A0ABV6I7L2</accession>
<evidence type="ECO:0000313" key="2">
    <source>
        <dbReference type="EMBL" id="MFC0342231.1"/>
    </source>
</evidence>
<comment type="caution">
    <text evidence="2">The sequence shown here is derived from an EMBL/GenBank/DDBJ whole genome shotgun (WGS) entry which is preliminary data.</text>
</comment>
<dbReference type="GO" id="GO:0016779">
    <property type="term" value="F:nucleotidyltransferase activity"/>
    <property type="evidence" value="ECO:0007669"/>
    <property type="project" value="UniProtKB-KW"/>
</dbReference>
<protein>
    <submittedName>
        <fullName evidence="2">ThiF family adenylyltransferase</fullName>
    </submittedName>
</protein>
<reference evidence="2 3" key="1">
    <citation type="submission" date="2024-09" db="EMBL/GenBank/DDBJ databases">
        <authorList>
            <person name="Sun Q."/>
            <person name="Mori K."/>
        </authorList>
    </citation>
    <scope>NUCLEOTIDE SEQUENCE [LARGE SCALE GENOMIC DNA]</scope>
    <source>
        <strain evidence="2 3">KCTC 22789</strain>
    </source>
</reference>
<organism evidence="2 3">
    <name type="scientific">Paracoccus niistensis</name>
    <dbReference type="NCBI Taxonomy" id="632935"/>
    <lineage>
        <taxon>Bacteria</taxon>
        <taxon>Pseudomonadati</taxon>
        <taxon>Pseudomonadota</taxon>
        <taxon>Alphaproteobacteria</taxon>
        <taxon>Rhodobacterales</taxon>
        <taxon>Paracoccaceae</taxon>
        <taxon>Paracoccus</taxon>
    </lineage>
</organism>
<evidence type="ECO:0000313" key="3">
    <source>
        <dbReference type="Proteomes" id="UP001589799"/>
    </source>
</evidence>
<sequence length="310" mass="31696">MILPEVGEPGQTRLQGARLLVVGAGGLGSPAIMYLAGAGVGALTVVDPDVVETGNLHRQPIHAGRVGWNKAESARAFVQALDPEVFVEALTRPLTPANAPALVAGADVVLDCADSFAVSYVLSDGCLAAGVPLVSASALGMSGYCGGFCGGAPSLRAVFPDLPDRAANCATAGVLGPVVGMLGMAQAQMALAVLLGLEPSPLGQLLTMSPGLRWGGFRFGGAPEPEGGFRFIDASDIRPGDFVLDLRGEDEAPVPIHPWARRADPAAPPLPPQGARAVLACRSGLRAWRAARLLAPTHPEIVLIAAGDHH</sequence>
<feature type="domain" description="THIF-type NAD/FAD binding fold" evidence="1">
    <location>
        <begin position="2"/>
        <end position="209"/>
    </location>
</feature>
<dbReference type="Gene3D" id="3.40.50.720">
    <property type="entry name" value="NAD(P)-binding Rossmann-like Domain"/>
    <property type="match status" value="1"/>
</dbReference>
<keyword evidence="2" id="KW-0808">Transferase</keyword>
<proteinExistence type="predicted"/>
<keyword evidence="2" id="KW-0548">Nucleotidyltransferase</keyword>
<dbReference type="SUPFAM" id="SSF69572">
    <property type="entry name" value="Activating enzymes of the ubiquitin-like proteins"/>
    <property type="match status" value="1"/>
</dbReference>
<dbReference type="EMBL" id="JBHLWE010000047">
    <property type="protein sequence ID" value="MFC0342231.1"/>
    <property type="molecule type" value="Genomic_DNA"/>
</dbReference>
<dbReference type="InterPro" id="IPR035985">
    <property type="entry name" value="Ubiquitin-activating_enz"/>
</dbReference>